<comment type="caution">
    <text evidence="2">The sequence shown here is derived from an EMBL/GenBank/DDBJ whole genome shotgun (WGS) entry which is preliminary data.</text>
</comment>
<protein>
    <submittedName>
        <fullName evidence="2">Uncharacterized protein</fullName>
    </submittedName>
</protein>
<keyword evidence="3" id="KW-1185">Reference proteome</keyword>
<gene>
    <name evidence="2" type="ORF">PHET_12175</name>
</gene>
<feature type="region of interest" description="Disordered" evidence="1">
    <location>
        <begin position="1"/>
        <end position="28"/>
    </location>
</feature>
<name>A0A8J4SKM9_9TREM</name>
<dbReference type="Proteomes" id="UP000748531">
    <property type="component" value="Unassembled WGS sequence"/>
</dbReference>
<organism evidence="2 3">
    <name type="scientific">Paragonimus heterotremus</name>
    <dbReference type="NCBI Taxonomy" id="100268"/>
    <lineage>
        <taxon>Eukaryota</taxon>
        <taxon>Metazoa</taxon>
        <taxon>Spiralia</taxon>
        <taxon>Lophotrochozoa</taxon>
        <taxon>Platyhelminthes</taxon>
        <taxon>Trematoda</taxon>
        <taxon>Digenea</taxon>
        <taxon>Plagiorchiida</taxon>
        <taxon>Troglotremata</taxon>
        <taxon>Troglotrematidae</taxon>
        <taxon>Paragonimus</taxon>
    </lineage>
</organism>
<evidence type="ECO:0000313" key="3">
    <source>
        <dbReference type="Proteomes" id="UP000748531"/>
    </source>
</evidence>
<accession>A0A8J4SKM9</accession>
<proteinExistence type="predicted"/>
<dbReference type="AlphaFoldDB" id="A0A8J4SKM9"/>
<evidence type="ECO:0000256" key="1">
    <source>
        <dbReference type="SAM" id="MobiDB-lite"/>
    </source>
</evidence>
<reference evidence="2" key="1">
    <citation type="submission" date="2019-05" db="EMBL/GenBank/DDBJ databases">
        <title>Annotation for the trematode Paragonimus heterotremus.</title>
        <authorList>
            <person name="Choi Y.-J."/>
        </authorList>
    </citation>
    <scope>NUCLEOTIDE SEQUENCE</scope>
    <source>
        <strain evidence="2">LC</strain>
    </source>
</reference>
<dbReference type="EMBL" id="LUCH01013716">
    <property type="protein sequence ID" value="KAF5395402.1"/>
    <property type="molecule type" value="Genomic_DNA"/>
</dbReference>
<sequence length="54" mass="6337">MRSKLENLNAIKTAKKTPSSKLGKKSKTHTKVSYFLKFPFFHPLKLIIETCYHR</sequence>
<evidence type="ECO:0000313" key="2">
    <source>
        <dbReference type="EMBL" id="KAF5395402.1"/>
    </source>
</evidence>